<keyword evidence="2" id="KW-1185">Reference proteome</keyword>
<sequence length="114" mass="12032">MRLCRLWETTSSGNCPSSIPFSTGSVPRNHLTYINLTRTYVTPSTTEVGCFATTPAAGDLAFSSVADITSNLPFAAATVINSPTTAASQIDRVLNTMLYESKPVYIGLPLAVAG</sequence>
<accession>A0A6A5TL21</accession>
<dbReference type="Gene3D" id="3.40.50.970">
    <property type="match status" value="1"/>
</dbReference>
<evidence type="ECO:0000313" key="1">
    <source>
        <dbReference type="EMBL" id="KAF1951546.1"/>
    </source>
</evidence>
<organism evidence="1 2">
    <name type="scientific">Byssothecium circinans</name>
    <dbReference type="NCBI Taxonomy" id="147558"/>
    <lineage>
        <taxon>Eukaryota</taxon>
        <taxon>Fungi</taxon>
        <taxon>Dikarya</taxon>
        <taxon>Ascomycota</taxon>
        <taxon>Pezizomycotina</taxon>
        <taxon>Dothideomycetes</taxon>
        <taxon>Pleosporomycetidae</taxon>
        <taxon>Pleosporales</taxon>
        <taxon>Massarineae</taxon>
        <taxon>Massarinaceae</taxon>
        <taxon>Byssothecium</taxon>
    </lineage>
</organism>
<name>A0A6A5TL21_9PLEO</name>
<protein>
    <submittedName>
        <fullName evidence="1">Uncharacterized protein</fullName>
    </submittedName>
</protein>
<evidence type="ECO:0000313" key="2">
    <source>
        <dbReference type="Proteomes" id="UP000800035"/>
    </source>
</evidence>
<proteinExistence type="predicted"/>
<dbReference type="Proteomes" id="UP000800035">
    <property type="component" value="Unassembled WGS sequence"/>
</dbReference>
<gene>
    <name evidence="1" type="ORF">CC80DRAFT_538805</name>
</gene>
<dbReference type="AlphaFoldDB" id="A0A6A5TL21"/>
<dbReference type="OrthoDB" id="3789491at2759"/>
<reference evidence="1" key="1">
    <citation type="journal article" date="2020" name="Stud. Mycol.">
        <title>101 Dothideomycetes genomes: a test case for predicting lifestyles and emergence of pathogens.</title>
        <authorList>
            <person name="Haridas S."/>
            <person name="Albert R."/>
            <person name="Binder M."/>
            <person name="Bloem J."/>
            <person name="Labutti K."/>
            <person name="Salamov A."/>
            <person name="Andreopoulos B."/>
            <person name="Baker S."/>
            <person name="Barry K."/>
            <person name="Bills G."/>
            <person name="Bluhm B."/>
            <person name="Cannon C."/>
            <person name="Castanera R."/>
            <person name="Culley D."/>
            <person name="Daum C."/>
            <person name="Ezra D."/>
            <person name="Gonzalez J."/>
            <person name="Henrissat B."/>
            <person name="Kuo A."/>
            <person name="Liang C."/>
            <person name="Lipzen A."/>
            <person name="Lutzoni F."/>
            <person name="Magnuson J."/>
            <person name="Mondo S."/>
            <person name="Nolan M."/>
            <person name="Ohm R."/>
            <person name="Pangilinan J."/>
            <person name="Park H.-J."/>
            <person name="Ramirez L."/>
            <person name="Alfaro M."/>
            <person name="Sun H."/>
            <person name="Tritt A."/>
            <person name="Yoshinaga Y."/>
            <person name="Zwiers L.-H."/>
            <person name="Turgeon B."/>
            <person name="Goodwin S."/>
            <person name="Spatafora J."/>
            <person name="Crous P."/>
            <person name="Grigoriev I."/>
        </authorList>
    </citation>
    <scope>NUCLEOTIDE SEQUENCE</scope>
    <source>
        <strain evidence="1">CBS 675.92</strain>
    </source>
</reference>
<dbReference type="EMBL" id="ML977016">
    <property type="protein sequence ID" value="KAF1951546.1"/>
    <property type="molecule type" value="Genomic_DNA"/>
</dbReference>